<dbReference type="Gene3D" id="3.10.180.10">
    <property type="entry name" value="2,3-Dihydroxybiphenyl 1,2-Dioxygenase, domain 1"/>
    <property type="match status" value="1"/>
</dbReference>
<evidence type="ECO:0000256" key="1">
    <source>
        <dbReference type="ARBA" id="ARBA00009308"/>
    </source>
</evidence>
<keyword evidence="5" id="KW-1185">Reference proteome</keyword>
<comment type="similarity">
    <text evidence="1">Belongs to the methylmalonyl-CoA epimerase family.</text>
</comment>
<dbReference type="EMBL" id="OAOP01000002">
    <property type="protein sequence ID" value="SNX68012.1"/>
    <property type="molecule type" value="Genomic_DNA"/>
</dbReference>
<dbReference type="CDD" id="cd07249">
    <property type="entry name" value="MMCE"/>
    <property type="match status" value="1"/>
</dbReference>
<reference evidence="4 5" key="1">
    <citation type="submission" date="2017-08" db="EMBL/GenBank/DDBJ databases">
        <authorList>
            <person name="de Groot N.N."/>
        </authorList>
    </citation>
    <scope>NUCLEOTIDE SEQUENCE [LARGE SCALE GENOMIC DNA]</scope>
    <source>
        <strain evidence="4 5">JC228</strain>
    </source>
</reference>
<dbReference type="InterPro" id="IPR029068">
    <property type="entry name" value="Glyas_Bleomycin-R_OHBP_Dase"/>
</dbReference>
<proteinExistence type="inferred from homology"/>
<organism evidence="4 5">
    <name type="scientific">Bacillus oleivorans</name>
    <dbReference type="NCBI Taxonomy" id="1448271"/>
    <lineage>
        <taxon>Bacteria</taxon>
        <taxon>Bacillati</taxon>
        <taxon>Bacillota</taxon>
        <taxon>Bacilli</taxon>
        <taxon>Bacillales</taxon>
        <taxon>Bacillaceae</taxon>
        <taxon>Bacillus</taxon>
    </lineage>
</organism>
<dbReference type="PANTHER" id="PTHR43048:SF3">
    <property type="entry name" value="METHYLMALONYL-COA EPIMERASE, MITOCHONDRIAL"/>
    <property type="match status" value="1"/>
</dbReference>
<dbReference type="OrthoDB" id="9788468at2"/>
<accession>A0A285CKD1</accession>
<protein>
    <submittedName>
        <fullName evidence="4">Methylmalonyl-CoA epimerase</fullName>
    </submittedName>
</protein>
<evidence type="ECO:0000256" key="2">
    <source>
        <dbReference type="ARBA" id="ARBA00022723"/>
    </source>
</evidence>
<dbReference type="NCBIfam" id="TIGR03081">
    <property type="entry name" value="metmalonyl_epim"/>
    <property type="match status" value="1"/>
</dbReference>
<dbReference type="Proteomes" id="UP000219546">
    <property type="component" value="Unassembled WGS sequence"/>
</dbReference>
<dbReference type="InterPro" id="IPR051785">
    <property type="entry name" value="MMCE/EMCE_epimerase"/>
</dbReference>
<dbReference type="GO" id="GO:0046491">
    <property type="term" value="P:L-methylmalonyl-CoA metabolic process"/>
    <property type="evidence" value="ECO:0007669"/>
    <property type="project" value="TreeGrafter"/>
</dbReference>
<dbReference type="GO" id="GO:0004493">
    <property type="term" value="F:methylmalonyl-CoA epimerase activity"/>
    <property type="evidence" value="ECO:0007669"/>
    <property type="project" value="TreeGrafter"/>
</dbReference>
<keyword evidence="2" id="KW-0479">Metal-binding</keyword>
<evidence type="ECO:0000313" key="5">
    <source>
        <dbReference type="Proteomes" id="UP000219546"/>
    </source>
</evidence>
<dbReference type="InterPro" id="IPR017515">
    <property type="entry name" value="MeMalonyl-CoA_epimerase"/>
</dbReference>
<dbReference type="PROSITE" id="PS51819">
    <property type="entry name" value="VOC"/>
    <property type="match status" value="1"/>
</dbReference>
<gene>
    <name evidence="4" type="ORF">SAMN05877753_102218</name>
</gene>
<sequence>MEKVDHIGIAVRSIEGVLPFYKEVMQLEMIKMEDVETEGVRVAFLQAHNTKIELLEPLNQESPVAKFIEKRGEGIHHLAFLVQNIEAEIMRLKGQGAQLLQEQPKRGAGGAKVVFLHPKQANGVLYEICER</sequence>
<feature type="domain" description="VOC" evidence="3">
    <location>
        <begin position="3"/>
        <end position="131"/>
    </location>
</feature>
<dbReference type="PANTHER" id="PTHR43048">
    <property type="entry name" value="METHYLMALONYL-COA EPIMERASE"/>
    <property type="match status" value="1"/>
</dbReference>
<dbReference type="SUPFAM" id="SSF54593">
    <property type="entry name" value="Glyoxalase/Bleomycin resistance protein/Dihydroxybiphenyl dioxygenase"/>
    <property type="match status" value="1"/>
</dbReference>
<dbReference type="InterPro" id="IPR037523">
    <property type="entry name" value="VOC_core"/>
</dbReference>
<dbReference type="RefSeq" id="WP_097157416.1">
    <property type="nucleotide sequence ID" value="NZ_JBEPMQ010000001.1"/>
</dbReference>
<dbReference type="AlphaFoldDB" id="A0A285CKD1"/>
<evidence type="ECO:0000259" key="3">
    <source>
        <dbReference type="PROSITE" id="PS51819"/>
    </source>
</evidence>
<name>A0A285CKD1_9BACI</name>
<evidence type="ECO:0000313" key="4">
    <source>
        <dbReference type="EMBL" id="SNX68012.1"/>
    </source>
</evidence>
<dbReference type="GO" id="GO:0046872">
    <property type="term" value="F:metal ion binding"/>
    <property type="evidence" value="ECO:0007669"/>
    <property type="project" value="UniProtKB-KW"/>
</dbReference>
<dbReference type="Pfam" id="PF13669">
    <property type="entry name" value="Glyoxalase_4"/>
    <property type="match status" value="1"/>
</dbReference>